<dbReference type="Proteomes" id="UP000000611">
    <property type="component" value="Chromosome"/>
</dbReference>
<dbReference type="EC" id="2.7.1.56" evidence="2 11"/>
<evidence type="ECO:0000256" key="2">
    <source>
        <dbReference type="ARBA" id="ARBA00012131"/>
    </source>
</evidence>
<comment type="function">
    <text evidence="11">Catalyzes the ATP-dependent phosphorylation of fructose-l-phosphate to fructose-l,6-bisphosphate.</text>
</comment>
<protein>
    <recommendedName>
        <fullName evidence="3 11">1-phosphofructokinase</fullName>
        <shortName evidence="11">Fru1PK</shortName>
        <ecNumber evidence="2 11">2.7.1.56</ecNumber>
    </recommendedName>
    <alternativeName>
        <fullName evidence="8 11">Fructose 1-phosphate kinase</fullName>
    </alternativeName>
</protein>
<dbReference type="KEGG" id="bdu:BDU_634"/>
<evidence type="ECO:0000256" key="11">
    <source>
        <dbReference type="RuleBase" id="RU369061"/>
    </source>
</evidence>
<evidence type="ECO:0000256" key="7">
    <source>
        <dbReference type="ARBA" id="ARBA00022840"/>
    </source>
</evidence>
<dbReference type="InterPro" id="IPR022463">
    <property type="entry name" value="1-PFruKinase"/>
</dbReference>
<dbReference type="SUPFAM" id="SSF53613">
    <property type="entry name" value="Ribokinase-like"/>
    <property type="match status" value="1"/>
</dbReference>
<dbReference type="InterPro" id="IPR017583">
    <property type="entry name" value="Tagatose/fructose_Pkinase"/>
</dbReference>
<dbReference type="CDD" id="cd01164">
    <property type="entry name" value="FruK_PfkB_like"/>
    <property type="match status" value="1"/>
</dbReference>
<dbReference type="PROSITE" id="PS00584">
    <property type="entry name" value="PFKB_KINASES_2"/>
    <property type="match status" value="1"/>
</dbReference>
<dbReference type="STRING" id="412419.BDU_634"/>
<dbReference type="FunFam" id="3.40.1190.20:FF:000001">
    <property type="entry name" value="Phosphofructokinase"/>
    <property type="match status" value="1"/>
</dbReference>
<dbReference type="GO" id="GO:0005829">
    <property type="term" value="C:cytosol"/>
    <property type="evidence" value="ECO:0007669"/>
    <property type="project" value="TreeGrafter"/>
</dbReference>
<evidence type="ECO:0000256" key="6">
    <source>
        <dbReference type="ARBA" id="ARBA00022777"/>
    </source>
</evidence>
<keyword evidence="6 11" id="KW-0418">Kinase</keyword>
<evidence type="ECO:0000313" key="14">
    <source>
        <dbReference type="Proteomes" id="UP000000611"/>
    </source>
</evidence>
<evidence type="ECO:0000256" key="8">
    <source>
        <dbReference type="ARBA" id="ARBA00032802"/>
    </source>
</evidence>
<sequence>MIYTLTLNPAIDYKIVVEGFQQEHLNHVVESSFLAGGKGINVSNVLKNFQMESIAFGFLGGFTGDYIKSYLNLMKIRHNFVNISDNTRINIKMMSYGKETEINGNSPVILEKDFGSLIVKLKELDVGILVMSGSIPSSLGFRAYNEIVENLSSNLRVIVDTSGPALQEIIKIKPFLIKPNINELKELLGINLTSDKDLINVGHKLVEKGVQNIIISMGGEGAIFINNQDVYIASVPKIDSLSTIGAGDSVVAGFVYAYHKGHSFGDSFKFAVASGTATAFKGQLCNLDDVKGILSKVNLEKISLD</sequence>
<name>B5RMH8_BORDL</name>
<proteinExistence type="inferred from homology"/>
<dbReference type="NCBIfam" id="TIGR03828">
    <property type="entry name" value="pfkB"/>
    <property type="match status" value="1"/>
</dbReference>
<dbReference type="PANTHER" id="PTHR46566">
    <property type="entry name" value="1-PHOSPHOFRUCTOKINASE-RELATED"/>
    <property type="match status" value="1"/>
</dbReference>
<dbReference type="OrthoDB" id="9801219at2"/>
<dbReference type="PIRSF" id="PIRSF000535">
    <property type="entry name" value="1PFK/6PFK/LacC"/>
    <property type="match status" value="1"/>
</dbReference>
<dbReference type="NCBIfam" id="TIGR03168">
    <property type="entry name" value="1-PFK"/>
    <property type="match status" value="1"/>
</dbReference>
<dbReference type="InterPro" id="IPR011611">
    <property type="entry name" value="PfkB_dom"/>
</dbReference>
<accession>B5RMH8</accession>
<reference evidence="13 14" key="1">
    <citation type="journal article" date="2008" name="PLoS Genet.">
        <title>The genome of Borrelia recurrentis, the agent of deadly louse-borne relapsing fever, is a degraded subset of tick-borne Borrelia duttonii.</title>
        <authorList>
            <person name="Lescot M."/>
            <person name="Audic S."/>
            <person name="Robert C."/>
            <person name="Nguyen T.T."/>
            <person name="Blanc G."/>
            <person name="Cutler S.J."/>
            <person name="Wincker P."/>
            <person name="Couloux A."/>
            <person name="Claverie J.-M."/>
            <person name="Raoult D."/>
            <person name="Drancourt M."/>
        </authorList>
    </citation>
    <scope>NUCLEOTIDE SEQUENCE [LARGE SCALE GENOMIC DNA]</scope>
    <source>
        <strain evidence="13 14">Ly</strain>
    </source>
</reference>
<dbReference type="HOGENOM" id="CLU_050013_1_0_12"/>
<evidence type="ECO:0000256" key="1">
    <source>
        <dbReference type="ARBA" id="ARBA00010688"/>
    </source>
</evidence>
<keyword evidence="4 10" id="KW-0808">Transferase</keyword>
<gene>
    <name evidence="13" type="primary">fruK</name>
    <name evidence="13" type="ordered locus">BDU_634</name>
</gene>
<dbReference type="GO" id="GO:0016052">
    <property type="term" value="P:carbohydrate catabolic process"/>
    <property type="evidence" value="ECO:0007669"/>
    <property type="project" value="UniProtKB-ARBA"/>
</dbReference>
<keyword evidence="5 11" id="KW-0547">Nucleotide-binding</keyword>
<comment type="catalytic activity">
    <reaction evidence="9 11">
        <text>beta-D-fructose 1-phosphate + ATP = beta-D-fructose 1,6-bisphosphate + ADP + H(+)</text>
        <dbReference type="Rhea" id="RHEA:14213"/>
        <dbReference type="ChEBI" id="CHEBI:15378"/>
        <dbReference type="ChEBI" id="CHEBI:30616"/>
        <dbReference type="ChEBI" id="CHEBI:32966"/>
        <dbReference type="ChEBI" id="CHEBI:138881"/>
        <dbReference type="ChEBI" id="CHEBI:456216"/>
        <dbReference type="EC" id="2.7.1.56"/>
    </reaction>
</comment>
<evidence type="ECO:0000256" key="5">
    <source>
        <dbReference type="ARBA" id="ARBA00022741"/>
    </source>
</evidence>
<dbReference type="InterPro" id="IPR029056">
    <property type="entry name" value="Ribokinase-like"/>
</dbReference>
<evidence type="ECO:0000256" key="9">
    <source>
        <dbReference type="ARBA" id="ARBA00047745"/>
    </source>
</evidence>
<dbReference type="Pfam" id="PF00294">
    <property type="entry name" value="PfkB"/>
    <property type="match status" value="1"/>
</dbReference>
<dbReference type="PANTHER" id="PTHR46566:SF1">
    <property type="entry name" value="1-PHOSPHOFRUCTOKINASE"/>
    <property type="match status" value="1"/>
</dbReference>
<dbReference type="AlphaFoldDB" id="B5RMH8"/>
<evidence type="ECO:0000313" key="13">
    <source>
        <dbReference type="EMBL" id="ACH93564.1"/>
    </source>
</evidence>
<dbReference type="RefSeq" id="WP_012538373.1">
    <property type="nucleotide sequence ID" value="NC_011229.1"/>
</dbReference>
<evidence type="ECO:0000256" key="4">
    <source>
        <dbReference type="ARBA" id="ARBA00022679"/>
    </source>
</evidence>
<dbReference type="Gene3D" id="3.40.1190.20">
    <property type="match status" value="1"/>
</dbReference>
<dbReference type="GO" id="GO:0044281">
    <property type="term" value="P:small molecule metabolic process"/>
    <property type="evidence" value="ECO:0007669"/>
    <property type="project" value="UniProtKB-ARBA"/>
</dbReference>
<evidence type="ECO:0000256" key="3">
    <source>
        <dbReference type="ARBA" id="ARBA00013596"/>
    </source>
</evidence>
<evidence type="ECO:0000256" key="10">
    <source>
        <dbReference type="PIRNR" id="PIRNR000535"/>
    </source>
</evidence>
<organism evidence="13 14">
    <name type="scientific">Borrelia duttonii (strain Ly)</name>
    <dbReference type="NCBI Taxonomy" id="412419"/>
    <lineage>
        <taxon>Bacteria</taxon>
        <taxon>Pseudomonadati</taxon>
        <taxon>Spirochaetota</taxon>
        <taxon>Spirochaetia</taxon>
        <taxon>Spirochaetales</taxon>
        <taxon>Borreliaceae</taxon>
        <taxon>Borrelia</taxon>
    </lineage>
</organism>
<comment type="similarity">
    <text evidence="1 11">Belongs to the carbohydrate kinase PfkB family.</text>
</comment>
<evidence type="ECO:0000259" key="12">
    <source>
        <dbReference type="Pfam" id="PF00294"/>
    </source>
</evidence>
<feature type="domain" description="Carbohydrate kinase PfkB" evidence="12">
    <location>
        <begin position="8"/>
        <end position="283"/>
    </location>
</feature>
<keyword evidence="7 11" id="KW-0067">ATP-binding</keyword>
<dbReference type="InterPro" id="IPR002173">
    <property type="entry name" value="Carboh/pur_kinase_PfkB_CS"/>
</dbReference>
<dbReference type="EMBL" id="CP000976">
    <property type="protein sequence ID" value="ACH93564.1"/>
    <property type="molecule type" value="Genomic_DNA"/>
</dbReference>
<dbReference type="eggNOG" id="COG1105">
    <property type="taxonomic scope" value="Bacteria"/>
</dbReference>
<keyword evidence="14" id="KW-1185">Reference proteome</keyword>
<dbReference type="GO" id="GO:0008662">
    <property type="term" value="F:1-phosphofructokinase activity"/>
    <property type="evidence" value="ECO:0007669"/>
    <property type="project" value="UniProtKB-UniRule"/>
</dbReference>
<dbReference type="GO" id="GO:0005524">
    <property type="term" value="F:ATP binding"/>
    <property type="evidence" value="ECO:0007669"/>
    <property type="project" value="UniProtKB-UniRule"/>
</dbReference>